<dbReference type="PANTHER" id="PTHR44846:SF17">
    <property type="entry name" value="GNTR-FAMILY TRANSCRIPTIONAL REGULATOR"/>
    <property type="match status" value="1"/>
</dbReference>
<dbReference type="SUPFAM" id="SSF64288">
    <property type="entry name" value="Chorismate lyase-like"/>
    <property type="match status" value="1"/>
</dbReference>
<dbReference type="Pfam" id="PF07702">
    <property type="entry name" value="UTRA"/>
    <property type="match status" value="1"/>
</dbReference>
<keyword evidence="1" id="KW-0805">Transcription regulation</keyword>
<feature type="domain" description="HTH gntR-type" evidence="4">
    <location>
        <begin position="3"/>
        <end position="71"/>
    </location>
</feature>
<dbReference type="Pfam" id="PF00392">
    <property type="entry name" value="GntR"/>
    <property type="match status" value="1"/>
</dbReference>
<comment type="caution">
    <text evidence="5">The sequence shown here is derived from an EMBL/GenBank/DDBJ whole genome shotgun (WGS) entry which is preliminary data.</text>
</comment>
<sequence length="237" mass="27797">MKTPKYLQIKNDLEKEIKSGNFASGDKFYSEKELINKYNVSSITVIRAIQELTNEGFLVRHQGKGTFISRSRKRSLVEFSDIEIFEQSKDVVKVLAIDLCDDDEIRAKLKLKKNQTFYKITRIRSYNEEAYFLQFSYIPSTYLKENIENKSYYESIYHRFKTDFGINANEQLATETNEICFPTPILIADELGIDPKTPTVLQQKITELKDNGDVIEFVESYKKWNYYKIEFSTFSPN</sequence>
<gene>
    <name evidence="5" type="ORF">DOK76_07845</name>
</gene>
<dbReference type="SMART" id="SM00345">
    <property type="entry name" value="HTH_GNTR"/>
    <property type="match status" value="1"/>
</dbReference>
<dbReference type="CDD" id="cd07377">
    <property type="entry name" value="WHTH_GntR"/>
    <property type="match status" value="1"/>
</dbReference>
<dbReference type="InterPro" id="IPR036390">
    <property type="entry name" value="WH_DNA-bd_sf"/>
</dbReference>
<protein>
    <submittedName>
        <fullName evidence="5">GntR family transcriptional regulator</fullName>
    </submittedName>
</protein>
<dbReference type="InterPro" id="IPR050679">
    <property type="entry name" value="Bact_HTH_transcr_reg"/>
</dbReference>
<evidence type="ECO:0000256" key="3">
    <source>
        <dbReference type="ARBA" id="ARBA00023163"/>
    </source>
</evidence>
<dbReference type="InterPro" id="IPR028978">
    <property type="entry name" value="Chorismate_lyase_/UTRA_dom_sf"/>
</dbReference>
<accession>A0ABS3HT99</accession>
<dbReference type="InterPro" id="IPR036388">
    <property type="entry name" value="WH-like_DNA-bd_sf"/>
</dbReference>
<reference evidence="5 6" key="1">
    <citation type="submission" date="2021-03" db="EMBL/GenBank/DDBJ databases">
        <title>Enterococcal diversity collection.</title>
        <authorList>
            <person name="Gilmore M.S."/>
            <person name="Schwartzman J."/>
            <person name="Van Tyne D."/>
            <person name="Martin M."/>
            <person name="Earl A.M."/>
            <person name="Manson A.L."/>
            <person name="Straub T."/>
            <person name="Salamzade R."/>
            <person name="Saavedra J."/>
            <person name="Lebreton F."/>
            <person name="Prichula J."/>
            <person name="Schaufler K."/>
            <person name="Gaca A."/>
            <person name="Sgardioli B."/>
            <person name="Wagenaar J."/>
            <person name="Strong T."/>
        </authorList>
    </citation>
    <scope>NUCLEOTIDE SEQUENCE [LARGE SCALE GENOMIC DNA]</scope>
    <source>
        <strain evidence="5 6">DIV0080</strain>
    </source>
</reference>
<dbReference type="RefSeq" id="WP_206966530.1">
    <property type="nucleotide sequence ID" value="NZ_JAFLVX010000019.1"/>
</dbReference>
<evidence type="ECO:0000256" key="2">
    <source>
        <dbReference type="ARBA" id="ARBA00023125"/>
    </source>
</evidence>
<dbReference type="SUPFAM" id="SSF46785">
    <property type="entry name" value="Winged helix' DNA-binding domain"/>
    <property type="match status" value="1"/>
</dbReference>
<evidence type="ECO:0000313" key="6">
    <source>
        <dbReference type="Proteomes" id="UP000664857"/>
    </source>
</evidence>
<dbReference type="InterPro" id="IPR011663">
    <property type="entry name" value="UTRA"/>
</dbReference>
<dbReference type="Proteomes" id="UP000664857">
    <property type="component" value="Unassembled WGS sequence"/>
</dbReference>
<proteinExistence type="predicted"/>
<dbReference type="InterPro" id="IPR000524">
    <property type="entry name" value="Tscrpt_reg_HTH_GntR"/>
</dbReference>
<keyword evidence="6" id="KW-1185">Reference proteome</keyword>
<evidence type="ECO:0000313" key="5">
    <source>
        <dbReference type="EMBL" id="MBO0476978.1"/>
    </source>
</evidence>
<organism evidence="5 6">
    <name type="scientific">Candidatus Vagococcus giribetii</name>
    <dbReference type="NCBI Taxonomy" id="2230876"/>
    <lineage>
        <taxon>Bacteria</taxon>
        <taxon>Bacillati</taxon>
        <taxon>Bacillota</taxon>
        <taxon>Bacilli</taxon>
        <taxon>Lactobacillales</taxon>
        <taxon>Enterococcaceae</taxon>
        <taxon>Vagococcus</taxon>
    </lineage>
</organism>
<dbReference type="Gene3D" id="1.10.10.10">
    <property type="entry name" value="Winged helix-like DNA-binding domain superfamily/Winged helix DNA-binding domain"/>
    <property type="match status" value="1"/>
</dbReference>
<evidence type="ECO:0000259" key="4">
    <source>
        <dbReference type="PROSITE" id="PS50949"/>
    </source>
</evidence>
<dbReference type="Gene3D" id="3.40.1410.10">
    <property type="entry name" value="Chorismate lyase-like"/>
    <property type="match status" value="1"/>
</dbReference>
<name>A0ABS3HT99_9ENTE</name>
<dbReference type="SMART" id="SM00866">
    <property type="entry name" value="UTRA"/>
    <property type="match status" value="1"/>
</dbReference>
<dbReference type="PROSITE" id="PS50949">
    <property type="entry name" value="HTH_GNTR"/>
    <property type="match status" value="1"/>
</dbReference>
<keyword evidence="3" id="KW-0804">Transcription</keyword>
<evidence type="ECO:0000256" key="1">
    <source>
        <dbReference type="ARBA" id="ARBA00023015"/>
    </source>
</evidence>
<dbReference type="EMBL" id="JAFLVX010000019">
    <property type="protein sequence ID" value="MBO0476978.1"/>
    <property type="molecule type" value="Genomic_DNA"/>
</dbReference>
<keyword evidence="2" id="KW-0238">DNA-binding</keyword>
<dbReference type="PANTHER" id="PTHR44846">
    <property type="entry name" value="MANNOSYL-D-GLYCERATE TRANSPORT/METABOLISM SYSTEM REPRESSOR MNGR-RELATED"/>
    <property type="match status" value="1"/>
</dbReference>